<sequence>MTLIHDTIIIGGGIAGLQAAIQLGRYRHNVLVVDNHSGRSTICRAYHNILGWPGGISGPDLRRIGRQQAESYGVKFVDAEVMQAKIDGDEFALVTDSAEHYRARTLLIATGLVDHIPDIAGLRQCLGSTIYVCPDCDGYEIINHPTVVIGAGNVGADMARTLSYWSNDLTYINHEQTEIDDERKKALADKGIRFVNAPVRRILADGETIRAVALADGQELYFRRGFVAFGGNVVKSQLAVQLGVTVLENRHIPVDARTRETNVRGVFAAGDVVAHSEQVTISMGDGAQAAIWIHKRLLNQV</sequence>
<gene>
    <name evidence="6" type="ORF">K1I37_06655</name>
</gene>
<keyword evidence="3" id="KW-0285">Flavoprotein</keyword>
<organism evidence="6 7">
    <name type="scientific">Alicyclobacillus acidoterrestris (strain ATCC 49025 / DSM 3922 / CIP 106132 / NCIMB 13137 / GD3B)</name>
    <dbReference type="NCBI Taxonomy" id="1356854"/>
    <lineage>
        <taxon>Bacteria</taxon>
        <taxon>Bacillati</taxon>
        <taxon>Bacillota</taxon>
        <taxon>Bacilli</taxon>
        <taxon>Bacillales</taxon>
        <taxon>Alicyclobacillaceae</taxon>
        <taxon>Alicyclobacillus</taxon>
    </lineage>
</organism>
<dbReference type="PANTHER" id="PTHR48105">
    <property type="entry name" value="THIOREDOXIN REDUCTASE 1-RELATED-RELATED"/>
    <property type="match status" value="1"/>
</dbReference>
<dbReference type="Proteomes" id="UP000829401">
    <property type="component" value="Chromosome"/>
</dbReference>
<dbReference type="GO" id="GO:0016491">
    <property type="term" value="F:oxidoreductase activity"/>
    <property type="evidence" value="ECO:0007669"/>
    <property type="project" value="UniProtKB-KW"/>
</dbReference>
<dbReference type="EMBL" id="CP080467">
    <property type="protein sequence ID" value="UNO50153.1"/>
    <property type="molecule type" value="Genomic_DNA"/>
</dbReference>
<comment type="subunit">
    <text evidence="2">Homodimer.</text>
</comment>
<dbReference type="AlphaFoldDB" id="T0C8K6"/>
<dbReference type="STRING" id="1356854.N007_02755"/>
<protein>
    <submittedName>
        <fullName evidence="6">NAD(P)/FAD-dependent oxidoreductase</fullName>
    </submittedName>
</protein>
<evidence type="ECO:0000256" key="4">
    <source>
        <dbReference type="ARBA" id="ARBA00023002"/>
    </source>
</evidence>
<evidence type="ECO:0000313" key="7">
    <source>
        <dbReference type="Proteomes" id="UP000829401"/>
    </source>
</evidence>
<reference evidence="7" key="1">
    <citation type="journal article" date="2022" name="G3 (Bethesda)">
        <title>Unveiling the complete genome sequence of Alicyclobacillus acidoterrestris DSM 3922T, a taint-producing strain.</title>
        <authorList>
            <person name="Leonardo I.C."/>
            <person name="Barreto Crespo M.T."/>
            <person name="Gaspar F.B."/>
        </authorList>
    </citation>
    <scope>NUCLEOTIDE SEQUENCE [LARGE SCALE GENOMIC DNA]</scope>
    <source>
        <strain evidence="7">DSM 3922</strain>
    </source>
</reference>
<proteinExistence type="predicted"/>
<dbReference type="InterPro" id="IPR023753">
    <property type="entry name" value="FAD/NAD-binding_dom"/>
</dbReference>
<evidence type="ECO:0000256" key="3">
    <source>
        <dbReference type="ARBA" id="ARBA00022630"/>
    </source>
</evidence>
<evidence type="ECO:0000256" key="2">
    <source>
        <dbReference type="ARBA" id="ARBA00011738"/>
    </source>
</evidence>
<evidence type="ECO:0000259" key="5">
    <source>
        <dbReference type="Pfam" id="PF07992"/>
    </source>
</evidence>
<keyword evidence="4" id="KW-0560">Oxidoreductase</keyword>
<feature type="domain" description="FAD/NAD(P)-binding" evidence="5">
    <location>
        <begin position="6"/>
        <end position="285"/>
    </location>
</feature>
<dbReference type="RefSeq" id="WP_021295311.1">
    <property type="nucleotide sequence ID" value="NZ_AURB01000057.1"/>
</dbReference>
<accession>A0A9E7CWW3</accession>
<dbReference type="InterPro" id="IPR050097">
    <property type="entry name" value="Ferredoxin-NADP_redctase_2"/>
</dbReference>
<dbReference type="KEGG" id="aaco:K1I37_06655"/>
<keyword evidence="7" id="KW-1185">Reference proteome</keyword>
<evidence type="ECO:0000256" key="1">
    <source>
        <dbReference type="ARBA" id="ARBA00001974"/>
    </source>
</evidence>
<accession>T0C8K6</accession>
<dbReference type="Gene3D" id="3.50.50.60">
    <property type="entry name" value="FAD/NAD(P)-binding domain"/>
    <property type="match status" value="2"/>
</dbReference>
<name>T0C8K6_ALIAG</name>
<dbReference type="eggNOG" id="COG0492">
    <property type="taxonomic scope" value="Bacteria"/>
</dbReference>
<dbReference type="InterPro" id="IPR036188">
    <property type="entry name" value="FAD/NAD-bd_sf"/>
</dbReference>
<dbReference type="PRINTS" id="PR00368">
    <property type="entry name" value="FADPNR"/>
</dbReference>
<dbReference type="PRINTS" id="PR00469">
    <property type="entry name" value="PNDRDTASEII"/>
</dbReference>
<dbReference type="Pfam" id="PF07992">
    <property type="entry name" value="Pyr_redox_2"/>
    <property type="match status" value="1"/>
</dbReference>
<evidence type="ECO:0000313" key="6">
    <source>
        <dbReference type="EMBL" id="UNO50153.1"/>
    </source>
</evidence>
<comment type="cofactor">
    <cofactor evidence="1">
        <name>FAD</name>
        <dbReference type="ChEBI" id="CHEBI:57692"/>
    </cofactor>
</comment>
<dbReference type="SUPFAM" id="SSF51905">
    <property type="entry name" value="FAD/NAD(P)-binding domain"/>
    <property type="match status" value="1"/>
</dbReference>